<organism evidence="1 2">
    <name type="scientific">Brassica cretica</name>
    <name type="common">Mustard</name>
    <dbReference type="NCBI Taxonomy" id="69181"/>
    <lineage>
        <taxon>Eukaryota</taxon>
        <taxon>Viridiplantae</taxon>
        <taxon>Streptophyta</taxon>
        <taxon>Embryophyta</taxon>
        <taxon>Tracheophyta</taxon>
        <taxon>Spermatophyta</taxon>
        <taxon>Magnoliopsida</taxon>
        <taxon>eudicotyledons</taxon>
        <taxon>Gunneridae</taxon>
        <taxon>Pentapetalae</taxon>
        <taxon>rosids</taxon>
        <taxon>malvids</taxon>
        <taxon>Brassicales</taxon>
        <taxon>Brassicaceae</taxon>
        <taxon>Brassiceae</taxon>
        <taxon>Brassica</taxon>
    </lineage>
</organism>
<name>A0A8S9LIM5_BRACR</name>
<accession>A0A8S9LIM5</accession>
<evidence type="ECO:0000313" key="2">
    <source>
        <dbReference type="Proteomes" id="UP000712281"/>
    </source>
</evidence>
<comment type="caution">
    <text evidence="1">The sequence shown here is derived from an EMBL/GenBank/DDBJ whole genome shotgun (WGS) entry which is preliminary data.</text>
</comment>
<dbReference type="InterPro" id="IPR038765">
    <property type="entry name" value="Papain-like_cys_pep_sf"/>
</dbReference>
<sequence>MTTHYKSGVYKHIPGTNIGGHSVKLIDWKTSDDGEDDWCAVDSKLATIEYRLQFV</sequence>
<dbReference type="Gene3D" id="3.90.70.10">
    <property type="entry name" value="Cysteine proteinases"/>
    <property type="match status" value="1"/>
</dbReference>
<protein>
    <submittedName>
        <fullName evidence="1">Uncharacterized protein</fullName>
    </submittedName>
</protein>
<proteinExistence type="predicted"/>
<reference evidence="1" key="1">
    <citation type="submission" date="2019-12" db="EMBL/GenBank/DDBJ databases">
        <title>Genome sequencing and annotation of Brassica cretica.</title>
        <authorList>
            <person name="Studholme D.J."/>
            <person name="Sarris P.F."/>
        </authorList>
    </citation>
    <scope>NUCLEOTIDE SEQUENCE</scope>
    <source>
        <strain evidence="1">PFS-001/15</strain>
        <tissue evidence="1">Leaf</tissue>
    </source>
</reference>
<dbReference type="EMBL" id="QGKW02000276">
    <property type="protein sequence ID" value="KAF2605851.1"/>
    <property type="molecule type" value="Genomic_DNA"/>
</dbReference>
<gene>
    <name evidence="1" type="ORF">F2Q68_00044633</name>
</gene>
<evidence type="ECO:0000313" key="1">
    <source>
        <dbReference type="EMBL" id="KAF2605851.1"/>
    </source>
</evidence>
<dbReference type="AlphaFoldDB" id="A0A8S9LIM5"/>
<dbReference type="Proteomes" id="UP000712281">
    <property type="component" value="Unassembled WGS sequence"/>
</dbReference>
<dbReference type="SUPFAM" id="SSF54001">
    <property type="entry name" value="Cysteine proteinases"/>
    <property type="match status" value="1"/>
</dbReference>